<reference evidence="4" key="1">
    <citation type="submission" date="2020-03" db="EMBL/GenBank/DDBJ databases">
        <title>A high-quality chromosome-level genome assembly of a woody plant with both climbing and erect habits, Rhamnella rubrinervis.</title>
        <authorList>
            <person name="Lu Z."/>
            <person name="Yang Y."/>
            <person name="Zhu X."/>
            <person name="Sun Y."/>
        </authorList>
    </citation>
    <scope>NUCLEOTIDE SEQUENCE</scope>
    <source>
        <strain evidence="4">BYM</strain>
        <tissue evidence="4">Leaf</tissue>
    </source>
</reference>
<feature type="compositionally biased region" description="Polar residues" evidence="1">
    <location>
        <begin position="234"/>
        <end position="243"/>
    </location>
</feature>
<feature type="transmembrane region" description="Helical" evidence="2">
    <location>
        <begin position="784"/>
        <end position="806"/>
    </location>
</feature>
<comment type="caution">
    <text evidence="4">The sequence shown here is derived from an EMBL/GenBank/DDBJ whole genome shotgun (WGS) entry which is preliminary data.</text>
</comment>
<accession>A0A8K0GVU9</accession>
<keyword evidence="2" id="KW-0812">Transmembrane</keyword>
<dbReference type="GO" id="GO:0080120">
    <property type="term" value="P:CAAX-box protein maturation"/>
    <property type="evidence" value="ECO:0007669"/>
    <property type="project" value="UniProtKB-ARBA"/>
</dbReference>
<feature type="compositionally biased region" description="Polar residues" evidence="1">
    <location>
        <begin position="129"/>
        <end position="148"/>
    </location>
</feature>
<keyword evidence="2" id="KW-0472">Membrane</keyword>
<feature type="domain" description="CAAX prenyl protease 2/Lysostaphin resistance protein A-like" evidence="3">
    <location>
        <begin position="918"/>
        <end position="999"/>
    </location>
</feature>
<dbReference type="PANTHER" id="PTHR43592:SF20">
    <property type="entry name" value="ALPHA_BETA-HYDROLASES SUPERFAMILY PROTEIN"/>
    <property type="match status" value="1"/>
</dbReference>
<feature type="region of interest" description="Disordered" evidence="1">
    <location>
        <begin position="1"/>
        <end position="182"/>
    </location>
</feature>
<feature type="compositionally biased region" description="Polar residues" evidence="1">
    <location>
        <begin position="20"/>
        <end position="40"/>
    </location>
</feature>
<dbReference type="AlphaFoldDB" id="A0A8K0GVU9"/>
<name>A0A8K0GVU9_9ROSA</name>
<feature type="compositionally biased region" description="Basic and acidic residues" evidence="1">
    <location>
        <begin position="679"/>
        <end position="693"/>
    </location>
</feature>
<feature type="compositionally biased region" description="Polar residues" evidence="1">
    <location>
        <begin position="47"/>
        <end position="56"/>
    </location>
</feature>
<evidence type="ECO:0000259" key="3">
    <source>
        <dbReference type="Pfam" id="PF02517"/>
    </source>
</evidence>
<feature type="compositionally biased region" description="Basic and acidic residues" evidence="1">
    <location>
        <begin position="224"/>
        <end position="233"/>
    </location>
</feature>
<dbReference type="Proteomes" id="UP000796880">
    <property type="component" value="Unassembled WGS sequence"/>
</dbReference>
<feature type="region of interest" description="Disordered" evidence="1">
    <location>
        <begin position="216"/>
        <end position="252"/>
    </location>
</feature>
<dbReference type="EMBL" id="VOIH02000008">
    <property type="protein sequence ID" value="KAF3439736.1"/>
    <property type="molecule type" value="Genomic_DNA"/>
</dbReference>
<protein>
    <recommendedName>
        <fullName evidence="3">CAAX prenyl protease 2/Lysostaphin resistance protein A-like domain-containing protein</fullName>
    </recommendedName>
</protein>
<evidence type="ECO:0000256" key="1">
    <source>
        <dbReference type="SAM" id="MobiDB-lite"/>
    </source>
</evidence>
<organism evidence="4 5">
    <name type="scientific">Rhamnella rubrinervis</name>
    <dbReference type="NCBI Taxonomy" id="2594499"/>
    <lineage>
        <taxon>Eukaryota</taxon>
        <taxon>Viridiplantae</taxon>
        <taxon>Streptophyta</taxon>
        <taxon>Embryophyta</taxon>
        <taxon>Tracheophyta</taxon>
        <taxon>Spermatophyta</taxon>
        <taxon>Magnoliopsida</taxon>
        <taxon>eudicotyledons</taxon>
        <taxon>Gunneridae</taxon>
        <taxon>Pentapetalae</taxon>
        <taxon>rosids</taxon>
        <taxon>fabids</taxon>
        <taxon>Rosales</taxon>
        <taxon>Rhamnaceae</taxon>
        <taxon>rhamnoid group</taxon>
        <taxon>Rhamneae</taxon>
        <taxon>Rhamnella</taxon>
    </lineage>
</organism>
<proteinExistence type="predicted"/>
<feature type="transmembrane region" description="Helical" evidence="2">
    <location>
        <begin position="818"/>
        <end position="838"/>
    </location>
</feature>
<feature type="compositionally biased region" description="Basic and acidic residues" evidence="1">
    <location>
        <begin position="10"/>
        <end position="19"/>
    </location>
</feature>
<feature type="region of interest" description="Disordered" evidence="1">
    <location>
        <begin position="270"/>
        <end position="327"/>
    </location>
</feature>
<dbReference type="PANTHER" id="PTHR43592">
    <property type="entry name" value="CAAX AMINO TERMINAL PROTEASE"/>
    <property type="match status" value="1"/>
</dbReference>
<sequence>MNNPSGGVDSELHQFEKSQKPGNIAQSQSVNNLGGDSSGSVRKETSDPGNSDNNGESLKEKDPANLDNIEKESGTKPSSSSHADKAVGGEEANVDKYKDENVRIAQLDTKEENNSKNEEKSVQDHNKMASPSITGDVSSSPGSFSEAQVQPVEGEDHDNQRDNKNIQPVPDQTKSNSDSPAFSVSEALDALAGMDDSTQVAVNSVFGVIENMISQLEEGSDNENEVKDKKTDSGSDSVSTSQHLIDDHRLENSEAINIDKSVQADRLSDPFVLEHNENSPDSPYRFIEKGRSQSSTSFNGNNTNSSQKSDKGKNGDRKNNELVGSNLLVDNSDKLKKVTTVPPYITSNPYEGSLYNERIHNHLLSKIPTKPLDIDTTTAMLLDYLPEEGQWMLLEQPENIGSSVDDVATRKDVGRKMEPQTPAKADDQVIEPSYIVLDSEPQQEPVEEYENIDDGKEGIEINDNRSEELMSFVKSVILNSLKVEVGRRQSAADLKEMEPNLARDIEQVANAASLSIRLNKEQTQFSQVSYHSTDSEEKLGTLDGENIISAISSAVQETSYLRKVLPFGVVVGSSLAALRKHFIVATVHNQNVDEAKVSGEVDPGKVNIIERHQMPVEKLSQNGGLNSSVSREGQKTKLKTLNNETVMVGAVTAALGASAFLVQQQNPYNNTIASSSKSLKMEGNQKDREKLEEDVSENGENSIVTSLAEKAMSVAGPVVPTKEDGGVDQERLVAMLAELGQKGGILRLVGKVALLWGGIRGAMSLTDRLILFLHLAERPLIQRILGFVGMVLVLWSPIVVPLLPTLVQSWTTHTPSRIAEFGCIIGLYTAVMTLVVIWGKRIRGYENPFEQYGLDLTSLPKIQDFFKGMIGGVILVLSIQSINALLGSVNLSWPYTTSPIDAVSWLRVSGKTLMVVGHGIITATSIAFVEELLFRSWLPAEIAADHGYHKGIIISGLAFSLFQRSPWAIPGLWLLSLSLAGARQLAQGSLSVPIGMRAGIMASSFILQKGGFLTYKPNLPLWVTGTQPFQPFTGIIGFAFSLLLALFLYPRQPLQRNKVEDEKS</sequence>
<feature type="compositionally biased region" description="Low complexity" evidence="1">
    <location>
        <begin position="292"/>
        <end position="307"/>
    </location>
</feature>
<keyword evidence="5" id="KW-1185">Reference proteome</keyword>
<dbReference type="Pfam" id="PF02517">
    <property type="entry name" value="Rce1-like"/>
    <property type="match status" value="1"/>
</dbReference>
<dbReference type="OrthoDB" id="5954035at2759"/>
<feature type="transmembrane region" description="Helical" evidence="2">
    <location>
        <begin position="1029"/>
        <end position="1049"/>
    </location>
</feature>
<feature type="transmembrane region" description="Helical" evidence="2">
    <location>
        <begin position="869"/>
        <end position="893"/>
    </location>
</feature>
<dbReference type="InterPro" id="IPR003675">
    <property type="entry name" value="Rce1/LyrA-like_dom"/>
</dbReference>
<dbReference type="GO" id="GO:0004175">
    <property type="term" value="F:endopeptidase activity"/>
    <property type="evidence" value="ECO:0007669"/>
    <property type="project" value="UniProtKB-ARBA"/>
</dbReference>
<feature type="compositionally biased region" description="Basic and acidic residues" evidence="1">
    <location>
        <begin position="57"/>
        <end position="74"/>
    </location>
</feature>
<feature type="compositionally biased region" description="Basic and acidic residues" evidence="1">
    <location>
        <begin position="82"/>
        <end position="127"/>
    </location>
</feature>
<feature type="transmembrane region" description="Helical" evidence="2">
    <location>
        <begin position="913"/>
        <end position="934"/>
    </location>
</feature>
<evidence type="ECO:0000313" key="4">
    <source>
        <dbReference type="EMBL" id="KAF3439736.1"/>
    </source>
</evidence>
<feature type="compositionally biased region" description="Polar residues" evidence="1">
    <location>
        <begin position="170"/>
        <end position="182"/>
    </location>
</feature>
<feature type="region of interest" description="Disordered" evidence="1">
    <location>
        <begin position="673"/>
        <end position="699"/>
    </location>
</feature>
<feature type="compositionally biased region" description="Basic and acidic residues" evidence="1">
    <location>
        <begin position="308"/>
        <end position="320"/>
    </location>
</feature>
<keyword evidence="2" id="KW-1133">Transmembrane helix</keyword>
<evidence type="ECO:0000313" key="5">
    <source>
        <dbReference type="Proteomes" id="UP000796880"/>
    </source>
</evidence>
<gene>
    <name evidence="4" type="ORF">FNV43_RR18014</name>
</gene>
<evidence type="ECO:0000256" key="2">
    <source>
        <dbReference type="SAM" id="Phobius"/>
    </source>
</evidence>